<accession>A0ABQ3A7S0</accession>
<proteinExistence type="predicted"/>
<dbReference type="InterPro" id="IPR049975">
    <property type="entry name" value="SAV_915-like_dom"/>
</dbReference>
<comment type="caution">
    <text evidence="2">The sequence shown here is derived from an EMBL/GenBank/DDBJ whole genome shotgun (WGS) entry which is preliminary data.</text>
</comment>
<feature type="region of interest" description="Disordered" evidence="1">
    <location>
        <begin position="122"/>
        <end position="150"/>
    </location>
</feature>
<organism evidence="2 3">
    <name type="scientific">Streptomyces xanthochromogenes</name>
    <dbReference type="NCBI Taxonomy" id="67384"/>
    <lineage>
        <taxon>Bacteria</taxon>
        <taxon>Bacillati</taxon>
        <taxon>Actinomycetota</taxon>
        <taxon>Actinomycetes</taxon>
        <taxon>Kitasatosporales</taxon>
        <taxon>Streptomycetaceae</taxon>
        <taxon>Streptomyces</taxon>
    </lineage>
</organism>
<name>A0ABQ3A7S0_9ACTN</name>
<evidence type="ECO:0000313" key="3">
    <source>
        <dbReference type="Proteomes" id="UP000600946"/>
    </source>
</evidence>
<reference evidence="3" key="1">
    <citation type="journal article" date="2019" name="Int. J. Syst. Evol. Microbiol.">
        <title>The Global Catalogue of Microorganisms (GCM) 10K type strain sequencing project: providing services to taxonomists for standard genome sequencing and annotation.</title>
        <authorList>
            <consortium name="The Broad Institute Genomics Platform"/>
            <consortium name="The Broad Institute Genome Sequencing Center for Infectious Disease"/>
            <person name="Wu L."/>
            <person name="Ma J."/>
        </authorList>
    </citation>
    <scope>NUCLEOTIDE SEQUENCE [LARGE SCALE GENOMIC DNA]</scope>
    <source>
        <strain evidence="3">JCM 4594</strain>
    </source>
</reference>
<gene>
    <name evidence="2" type="ORF">GCM10010326_36360</name>
</gene>
<dbReference type="EMBL" id="BMUU01000005">
    <property type="protein sequence ID" value="GGY39013.1"/>
    <property type="molecule type" value="Genomic_DNA"/>
</dbReference>
<dbReference type="NCBIfam" id="NF042914">
    <property type="entry name" value="SAV915_dom"/>
    <property type="match status" value="1"/>
</dbReference>
<evidence type="ECO:0000256" key="1">
    <source>
        <dbReference type="SAM" id="MobiDB-lite"/>
    </source>
</evidence>
<feature type="region of interest" description="Disordered" evidence="1">
    <location>
        <begin position="20"/>
        <end position="51"/>
    </location>
</feature>
<dbReference type="Proteomes" id="UP000600946">
    <property type="component" value="Unassembled WGS sequence"/>
</dbReference>
<evidence type="ECO:0008006" key="4">
    <source>
        <dbReference type="Google" id="ProtNLM"/>
    </source>
</evidence>
<feature type="compositionally biased region" description="Acidic residues" evidence="1">
    <location>
        <begin position="30"/>
        <end position="42"/>
    </location>
</feature>
<protein>
    <recommendedName>
        <fullName evidence="4">SseB protein N-terminal domain-containing protein</fullName>
    </recommendedName>
</protein>
<keyword evidence="3" id="KW-1185">Reference proteome</keyword>
<sequence length="150" mass="16243">MAGDPHRGVGITSGVRAHDAYGIRTSAPEDTMESLTIEDADPDERRPAGPLYVPVRLGSAGGHQLRFLRDEFGTRTAVGFTSPDRLQAVLGRDQRWIRLAEPALRALSAPLGVDRVTVDPLLAPPAPPAPRRRHGQTPPLCARRDHALSH</sequence>
<evidence type="ECO:0000313" key="2">
    <source>
        <dbReference type="EMBL" id="GGY39013.1"/>
    </source>
</evidence>